<protein>
    <submittedName>
        <fullName evidence="2">Uncharacterized protein</fullName>
    </submittedName>
</protein>
<evidence type="ECO:0000313" key="2">
    <source>
        <dbReference type="EMBL" id="MBA0623018.1"/>
    </source>
</evidence>
<reference evidence="2 3" key="1">
    <citation type="journal article" date="2019" name="Genome Biol. Evol.">
        <title>Insights into the evolution of the New World diploid cottons (Gossypium, subgenus Houzingenia) based on genome sequencing.</title>
        <authorList>
            <person name="Grover C.E."/>
            <person name="Arick M.A. 2nd"/>
            <person name="Thrash A."/>
            <person name="Conover J.L."/>
            <person name="Sanders W.S."/>
            <person name="Peterson D.G."/>
            <person name="Frelichowski J.E."/>
            <person name="Scheffler J.A."/>
            <person name="Scheffler B.E."/>
            <person name="Wendel J.F."/>
        </authorList>
    </citation>
    <scope>NUCLEOTIDE SEQUENCE [LARGE SCALE GENOMIC DNA]</scope>
    <source>
        <strain evidence="2">27</strain>
        <tissue evidence="2">Leaf</tissue>
    </source>
</reference>
<feature type="non-terminal residue" evidence="2">
    <location>
        <position position="41"/>
    </location>
</feature>
<keyword evidence="3" id="KW-1185">Reference proteome</keyword>
<comment type="caution">
    <text evidence="2">The sequence shown here is derived from an EMBL/GenBank/DDBJ whole genome shotgun (WGS) entry which is preliminary data.</text>
</comment>
<evidence type="ECO:0000313" key="3">
    <source>
        <dbReference type="Proteomes" id="UP000593561"/>
    </source>
</evidence>
<feature type="compositionally biased region" description="Polar residues" evidence="1">
    <location>
        <begin position="1"/>
        <end position="25"/>
    </location>
</feature>
<accession>A0A7J8SA81</accession>
<feature type="region of interest" description="Disordered" evidence="1">
    <location>
        <begin position="1"/>
        <end position="41"/>
    </location>
</feature>
<gene>
    <name evidence="2" type="ORF">Godav_008513</name>
</gene>
<proteinExistence type="predicted"/>
<dbReference type="Proteomes" id="UP000593561">
    <property type="component" value="Unassembled WGS sequence"/>
</dbReference>
<evidence type="ECO:0000256" key="1">
    <source>
        <dbReference type="SAM" id="MobiDB-lite"/>
    </source>
</evidence>
<dbReference type="AlphaFoldDB" id="A0A7J8SA81"/>
<name>A0A7J8SA81_GOSDV</name>
<organism evidence="2 3">
    <name type="scientific">Gossypium davidsonii</name>
    <name type="common">Davidson's cotton</name>
    <name type="synonym">Gossypium klotzschianum subsp. davidsonii</name>
    <dbReference type="NCBI Taxonomy" id="34287"/>
    <lineage>
        <taxon>Eukaryota</taxon>
        <taxon>Viridiplantae</taxon>
        <taxon>Streptophyta</taxon>
        <taxon>Embryophyta</taxon>
        <taxon>Tracheophyta</taxon>
        <taxon>Spermatophyta</taxon>
        <taxon>Magnoliopsida</taxon>
        <taxon>eudicotyledons</taxon>
        <taxon>Gunneridae</taxon>
        <taxon>Pentapetalae</taxon>
        <taxon>rosids</taxon>
        <taxon>malvids</taxon>
        <taxon>Malvales</taxon>
        <taxon>Malvaceae</taxon>
        <taxon>Malvoideae</taxon>
        <taxon>Gossypium</taxon>
    </lineage>
</organism>
<dbReference type="EMBL" id="JABFAC010000009">
    <property type="protein sequence ID" value="MBA0623018.1"/>
    <property type="molecule type" value="Genomic_DNA"/>
</dbReference>
<sequence>MSGQNTSQTFANNAETTSQAQTGEQMKNIAQGAADAVKNTL</sequence>